<keyword evidence="4 10" id="KW-0963">Cytoplasm</keyword>
<dbReference type="GO" id="GO:0042803">
    <property type="term" value="F:protein homodimerization activity"/>
    <property type="evidence" value="ECO:0007669"/>
    <property type="project" value="InterPro"/>
</dbReference>
<dbReference type="GO" id="GO:0051087">
    <property type="term" value="F:protein-folding chaperone binding"/>
    <property type="evidence" value="ECO:0007669"/>
    <property type="project" value="InterPro"/>
</dbReference>
<dbReference type="EMBL" id="AP028056">
    <property type="protein sequence ID" value="BEH02346.1"/>
    <property type="molecule type" value="Genomic_DNA"/>
</dbReference>
<dbReference type="InterPro" id="IPR009012">
    <property type="entry name" value="GrpE_head"/>
</dbReference>
<dbReference type="PANTHER" id="PTHR21237">
    <property type="entry name" value="GRPE PROTEIN"/>
    <property type="match status" value="1"/>
</dbReference>
<dbReference type="InterPro" id="IPR000740">
    <property type="entry name" value="GrpE"/>
</dbReference>
<dbReference type="Gene3D" id="3.90.20.20">
    <property type="match status" value="1"/>
</dbReference>
<dbReference type="FunFam" id="2.30.22.10:FF:000001">
    <property type="entry name" value="Protein GrpE"/>
    <property type="match status" value="1"/>
</dbReference>
<evidence type="ECO:0000256" key="4">
    <source>
        <dbReference type="ARBA" id="ARBA00022490"/>
    </source>
</evidence>
<keyword evidence="6 10" id="KW-0143">Chaperone</keyword>
<organism evidence="14 15">
    <name type="scientific">Brooklawnia propionicigenes</name>
    <dbReference type="NCBI Taxonomy" id="3041175"/>
    <lineage>
        <taxon>Bacteria</taxon>
        <taxon>Bacillati</taxon>
        <taxon>Actinomycetota</taxon>
        <taxon>Actinomycetes</taxon>
        <taxon>Propionibacteriales</taxon>
        <taxon>Propionibacteriaceae</taxon>
        <taxon>Brooklawnia</taxon>
    </lineage>
</organism>
<dbReference type="PANTHER" id="PTHR21237:SF23">
    <property type="entry name" value="GRPE PROTEIN HOMOLOG, MITOCHONDRIAL"/>
    <property type="match status" value="1"/>
</dbReference>
<dbReference type="GO" id="GO:0006457">
    <property type="term" value="P:protein folding"/>
    <property type="evidence" value="ECO:0007669"/>
    <property type="project" value="InterPro"/>
</dbReference>
<dbReference type="PROSITE" id="PS01071">
    <property type="entry name" value="GRPE"/>
    <property type="match status" value="1"/>
</dbReference>
<dbReference type="PRINTS" id="PR00773">
    <property type="entry name" value="GRPEPROTEIN"/>
</dbReference>
<dbReference type="GO" id="GO:0000774">
    <property type="term" value="F:adenyl-nucleotide exchange factor activity"/>
    <property type="evidence" value="ECO:0007669"/>
    <property type="project" value="InterPro"/>
</dbReference>
<evidence type="ECO:0000256" key="5">
    <source>
        <dbReference type="ARBA" id="ARBA00023016"/>
    </source>
</evidence>
<evidence type="ECO:0000256" key="1">
    <source>
        <dbReference type="ARBA" id="ARBA00004496"/>
    </source>
</evidence>
<dbReference type="RefSeq" id="WP_340312684.1">
    <property type="nucleotide sequence ID" value="NZ_AP028056.1"/>
</dbReference>
<dbReference type="SUPFAM" id="SSF51064">
    <property type="entry name" value="Head domain of nucleotide exchange factor GrpE"/>
    <property type="match status" value="1"/>
</dbReference>
<evidence type="ECO:0000256" key="11">
    <source>
        <dbReference type="RuleBase" id="RU000639"/>
    </source>
</evidence>
<gene>
    <name evidence="10" type="primary">grpE</name>
    <name evidence="14" type="ORF">brsh051_16270</name>
</gene>
<evidence type="ECO:0000256" key="9">
    <source>
        <dbReference type="ARBA" id="ARBA00076414"/>
    </source>
</evidence>
<evidence type="ECO:0000313" key="14">
    <source>
        <dbReference type="EMBL" id="BEH02346.1"/>
    </source>
</evidence>
<sequence length="192" mass="20596">MSEPVDQAAKPDELLDEAGEQAGLTSDDAGQAAPADAGAASGAAPGSDEQIAQLKALAAERTEDLQRVHAEYVNYKRRVDRDRALARQGGIEALLRDLLPVFDSITAAEKQGELTGGFKLTADELSKVTKVYGLESFGAPGDEFDPRLHEALMQVPDPNVTEMVVREVMQNGFRINDQVVRPARVVVSVPAE</sequence>
<evidence type="ECO:0000313" key="15">
    <source>
        <dbReference type="Proteomes" id="UP001431656"/>
    </source>
</evidence>
<feature type="compositionally biased region" description="Low complexity" evidence="13">
    <location>
        <begin position="26"/>
        <end position="47"/>
    </location>
</feature>
<dbReference type="InterPro" id="IPR013805">
    <property type="entry name" value="GrpE_CC"/>
</dbReference>
<comment type="subcellular location">
    <subcellularLocation>
        <location evidence="1 10">Cytoplasm</location>
    </subcellularLocation>
</comment>
<dbReference type="Pfam" id="PF01025">
    <property type="entry name" value="GrpE"/>
    <property type="match status" value="1"/>
</dbReference>
<evidence type="ECO:0000256" key="2">
    <source>
        <dbReference type="ARBA" id="ARBA00009054"/>
    </source>
</evidence>
<dbReference type="HAMAP" id="MF_01151">
    <property type="entry name" value="GrpE"/>
    <property type="match status" value="1"/>
</dbReference>
<reference evidence="14" key="1">
    <citation type="journal article" date="2024" name="Int. J. Syst. Evol. Microbiol.">
        <title>Brooklawnia propionicigenes sp. nov., a facultatively anaerobic, propionate-producing bacterium isolated from a methanogenic reactor treating waste from cattle farms.</title>
        <authorList>
            <person name="Akita Y."/>
            <person name="Ueki A."/>
            <person name="Tonouchi A."/>
            <person name="Sugawara Y."/>
            <person name="Honma S."/>
            <person name="Kaku N."/>
            <person name="Ueki K."/>
        </authorList>
    </citation>
    <scope>NUCLEOTIDE SEQUENCE</scope>
    <source>
        <strain evidence="14">SH051</strain>
    </source>
</reference>
<dbReference type="GO" id="GO:0005737">
    <property type="term" value="C:cytoplasm"/>
    <property type="evidence" value="ECO:0007669"/>
    <property type="project" value="UniProtKB-SubCell"/>
</dbReference>
<comment type="subunit">
    <text evidence="3 10">Homodimer.</text>
</comment>
<protein>
    <recommendedName>
        <fullName evidence="8 10">Protein GrpE</fullName>
    </recommendedName>
    <alternativeName>
        <fullName evidence="9 10">HSP-70 cofactor</fullName>
    </alternativeName>
</protein>
<dbReference type="SUPFAM" id="SSF58014">
    <property type="entry name" value="Coiled-coil domain of nucleotide exchange factor GrpE"/>
    <property type="match status" value="1"/>
</dbReference>
<proteinExistence type="inferred from homology"/>
<evidence type="ECO:0000256" key="12">
    <source>
        <dbReference type="RuleBase" id="RU004478"/>
    </source>
</evidence>
<dbReference type="CDD" id="cd00446">
    <property type="entry name" value="GrpE"/>
    <property type="match status" value="1"/>
</dbReference>
<accession>A0AAN0K8A9</accession>
<dbReference type="KEGG" id="broo:brsh051_16270"/>
<evidence type="ECO:0000256" key="8">
    <source>
        <dbReference type="ARBA" id="ARBA00072274"/>
    </source>
</evidence>
<evidence type="ECO:0000256" key="3">
    <source>
        <dbReference type="ARBA" id="ARBA00011738"/>
    </source>
</evidence>
<keyword evidence="15" id="KW-1185">Reference proteome</keyword>
<keyword evidence="5 10" id="KW-0346">Stress response</keyword>
<dbReference type="Proteomes" id="UP001431656">
    <property type="component" value="Chromosome"/>
</dbReference>
<dbReference type="Gene3D" id="2.30.22.10">
    <property type="entry name" value="Head domain of nucleotide exchange factor GrpE"/>
    <property type="match status" value="1"/>
</dbReference>
<comment type="similarity">
    <text evidence="2 10 12">Belongs to the GrpE family.</text>
</comment>
<evidence type="ECO:0000256" key="13">
    <source>
        <dbReference type="SAM" id="MobiDB-lite"/>
    </source>
</evidence>
<dbReference type="GO" id="GO:0051082">
    <property type="term" value="F:unfolded protein binding"/>
    <property type="evidence" value="ECO:0007669"/>
    <property type="project" value="TreeGrafter"/>
</dbReference>
<feature type="region of interest" description="Disordered" evidence="13">
    <location>
        <begin position="1"/>
        <end position="47"/>
    </location>
</feature>
<name>A0AAN0K8A9_9ACTN</name>
<evidence type="ECO:0000256" key="6">
    <source>
        <dbReference type="ARBA" id="ARBA00023186"/>
    </source>
</evidence>
<dbReference type="AlphaFoldDB" id="A0AAN0K8A9"/>
<comment type="function">
    <text evidence="7 10 11">Participates actively in the response to hyperosmotic and heat shock by preventing the aggregation of stress-denatured proteins, in association with DnaK and GrpE. It is the nucleotide exchange factor for DnaK and may function as a thermosensor. Unfolded proteins bind initially to DnaJ; upon interaction with the DnaJ-bound protein, DnaK hydrolyzes its bound ATP, resulting in the formation of a stable complex. GrpE releases ADP from DnaK; ATP binding to DnaK triggers the release of the substrate protein, thus completing the reaction cycle. Several rounds of ATP-dependent interactions between DnaJ, DnaK and GrpE are required for fully efficient folding.</text>
</comment>
<evidence type="ECO:0000256" key="7">
    <source>
        <dbReference type="ARBA" id="ARBA00053401"/>
    </source>
</evidence>
<evidence type="ECO:0000256" key="10">
    <source>
        <dbReference type="HAMAP-Rule" id="MF_01151"/>
    </source>
</evidence>